<feature type="region of interest" description="Disordered" evidence="1">
    <location>
        <begin position="1"/>
        <end position="22"/>
    </location>
</feature>
<feature type="domain" description="DUF6570" evidence="2">
    <location>
        <begin position="325"/>
        <end position="425"/>
    </location>
</feature>
<reference evidence="3" key="1">
    <citation type="submission" date="2023-10" db="EMBL/GenBank/DDBJ databases">
        <authorList>
            <person name="Chen Y."/>
            <person name="Shah S."/>
            <person name="Dougan E. K."/>
            <person name="Thang M."/>
            <person name="Chan C."/>
        </authorList>
    </citation>
    <scope>NUCLEOTIDE SEQUENCE [LARGE SCALE GENOMIC DNA]</scope>
</reference>
<evidence type="ECO:0000313" key="4">
    <source>
        <dbReference type="Proteomes" id="UP001189429"/>
    </source>
</evidence>
<feature type="region of interest" description="Disordered" evidence="1">
    <location>
        <begin position="102"/>
        <end position="137"/>
    </location>
</feature>
<dbReference type="Proteomes" id="UP001189429">
    <property type="component" value="Unassembled WGS sequence"/>
</dbReference>
<accession>A0ABN9WVA0</accession>
<protein>
    <recommendedName>
        <fullName evidence="2">DUF6570 domain-containing protein</fullName>
    </recommendedName>
</protein>
<gene>
    <name evidence="3" type="ORF">PCOR1329_LOCUS70008</name>
</gene>
<keyword evidence="4" id="KW-1185">Reference proteome</keyword>
<sequence length="869" mass="95022">MLRHALPVSQGQALPAPGTEAPYAGSRRLAQRYEYKGTSFSGMVELHPQRLLTREEFKTNLLAAPGVLKVVDKSSKTSQGNRGDHVFEQNLEVHLHREPHAQGRGSAWKQAAEQSARLCQRDGPEHSPPSYAGLDQEPARRLTSEMCGRLEEVQWATCVVCWRAWCDLPAGYEFSRTQQGLRSPQAPWFDSSASVITRARKKEAVNQWRLEASGSVEEARNFLAANAEHEAIARRVHEPDGKRVMTICAGCHAHLNEDHVLPAPEEEMRLCDYVVDPVSCSATPDGPAIAHERFEGASPPGLASDGSACSRMLGFSVHEFAHPVAALTDHEEIVLGLVHPLVQVHTIPRTGQLAHVGHICNFRQMTKFLTSLPIMPADMPVVHVRPRKYKGKAGGRALFKVGARKLKAAFLWLKANNPHCANAEWRGDAADAWAGDDAQVGATREADDDSAKVPPVTPTCFERWMGLAVSEAAAGDFGHAIGKRVRELLLEGEPVDAEPDSTDAPGYDARGRARRLVAEVFGQNVYRVATSLSQDIIAVALAARGILDLGLPQGGEPSDALRAIRSLDAHDCPVDLHVFRAELDAAMMEECGEDPEVVRTGATASAEAGDDVGLREDVVHSLAGAAEEIPGRRNEAPGFASARPAADPPAEDASHGHGRKLKYPRVDPPDVEDEPRQAVREDAPGYIAKAFPKLFSHGVGGYHGDRGGLRRALRFEEWGQCAMLWNDGRFMRHTRFRYWLLDTMLRVMVAGAQRVFFCAKKACQDYTLESLMDKGERRELVQQMSTVTNLIPGSIGERRKMRQELEAIVHQIEAETADFGMNGGAGRIPSGFCTLTCSVYKWAQLHATLLKACPSGDADNPAFQTGRPP</sequence>
<dbReference type="Pfam" id="PF20209">
    <property type="entry name" value="DUF6570"/>
    <property type="match status" value="1"/>
</dbReference>
<name>A0ABN9WVA0_9DINO</name>
<feature type="compositionally biased region" description="Basic and acidic residues" evidence="1">
    <location>
        <begin position="664"/>
        <end position="677"/>
    </location>
</feature>
<proteinExistence type="predicted"/>
<organism evidence="3 4">
    <name type="scientific">Prorocentrum cordatum</name>
    <dbReference type="NCBI Taxonomy" id="2364126"/>
    <lineage>
        <taxon>Eukaryota</taxon>
        <taxon>Sar</taxon>
        <taxon>Alveolata</taxon>
        <taxon>Dinophyceae</taxon>
        <taxon>Prorocentrales</taxon>
        <taxon>Prorocentraceae</taxon>
        <taxon>Prorocentrum</taxon>
    </lineage>
</organism>
<evidence type="ECO:0000256" key="1">
    <source>
        <dbReference type="SAM" id="MobiDB-lite"/>
    </source>
</evidence>
<evidence type="ECO:0000313" key="3">
    <source>
        <dbReference type="EMBL" id="CAK0889497.1"/>
    </source>
</evidence>
<feature type="region of interest" description="Disordered" evidence="1">
    <location>
        <begin position="624"/>
        <end position="677"/>
    </location>
</feature>
<dbReference type="EMBL" id="CAUYUJ010019219">
    <property type="protein sequence ID" value="CAK0889497.1"/>
    <property type="molecule type" value="Genomic_DNA"/>
</dbReference>
<evidence type="ECO:0000259" key="2">
    <source>
        <dbReference type="Pfam" id="PF20209"/>
    </source>
</evidence>
<dbReference type="InterPro" id="IPR046700">
    <property type="entry name" value="DUF6570"/>
</dbReference>
<comment type="caution">
    <text evidence="3">The sequence shown here is derived from an EMBL/GenBank/DDBJ whole genome shotgun (WGS) entry which is preliminary data.</text>
</comment>